<reference evidence="2" key="1">
    <citation type="journal article" date="2013" name="Nature">
        <title>Draft genome of the wheat A-genome progenitor Triticum urartu.</title>
        <authorList>
            <person name="Ling H.Q."/>
            <person name="Zhao S."/>
            <person name="Liu D."/>
            <person name="Wang J."/>
            <person name="Sun H."/>
            <person name="Zhang C."/>
            <person name="Fan H."/>
            <person name="Li D."/>
            <person name="Dong L."/>
            <person name="Tao Y."/>
            <person name="Gao C."/>
            <person name="Wu H."/>
            <person name="Li Y."/>
            <person name="Cui Y."/>
            <person name="Guo X."/>
            <person name="Zheng S."/>
            <person name="Wang B."/>
            <person name="Yu K."/>
            <person name="Liang Q."/>
            <person name="Yang W."/>
            <person name="Lou X."/>
            <person name="Chen J."/>
            <person name="Feng M."/>
            <person name="Jian J."/>
            <person name="Zhang X."/>
            <person name="Luo G."/>
            <person name="Jiang Y."/>
            <person name="Liu J."/>
            <person name="Wang Z."/>
            <person name="Sha Y."/>
            <person name="Zhang B."/>
            <person name="Wu H."/>
            <person name="Tang D."/>
            <person name="Shen Q."/>
            <person name="Xue P."/>
            <person name="Zou S."/>
            <person name="Wang X."/>
            <person name="Liu X."/>
            <person name="Wang F."/>
            <person name="Yang Y."/>
            <person name="An X."/>
            <person name="Dong Z."/>
            <person name="Zhang K."/>
            <person name="Zhang X."/>
            <person name="Luo M.C."/>
            <person name="Dvorak J."/>
            <person name="Tong Y."/>
            <person name="Wang J."/>
            <person name="Yang H."/>
            <person name="Li Z."/>
            <person name="Wang D."/>
            <person name="Zhang A."/>
            <person name="Wang J."/>
        </authorList>
    </citation>
    <scope>NUCLEOTIDE SEQUENCE</scope>
    <source>
        <strain evidence="2">cv. G1812</strain>
    </source>
</reference>
<name>A0A8R7R392_TRIUA</name>
<dbReference type="Proteomes" id="UP000015106">
    <property type="component" value="Chromosome 7"/>
</dbReference>
<protein>
    <submittedName>
        <fullName evidence="1">Uncharacterized protein</fullName>
    </submittedName>
</protein>
<dbReference type="Gramene" id="TuG1812G0700003244.01.T01">
    <property type="protein sequence ID" value="TuG1812G0700003244.01.T01.cds403691"/>
    <property type="gene ID" value="TuG1812G0700003244.01"/>
</dbReference>
<accession>A0A8R7R392</accession>
<keyword evidence="2" id="KW-1185">Reference proteome</keyword>
<evidence type="ECO:0000313" key="1">
    <source>
        <dbReference type="EnsemblPlants" id="TuG1812G0700003244.01.T01.cds403691"/>
    </source>
</evidence>
<sequence length="153" mass="16318">LGVYVCSPWGGVCVWQSSSSPEIQGVVHAAGGVCVPGNLVSSLSCFFLVSGDRRGSVSRLDTNNWYHELGVLGVPAMPEAWQRWRRSPAAARRSSGPCVSPWRWAVLWLSWRVAEAAGGDVVCAATAEAAEALRGGVTAQHAVAAWRHCMAAW</sequence>
<dbReference type="AlphaFoldDB" id="A0A8R7R392"/>
<proteinExistence type="predicted"/>
<reference evidence="1" key="3">
    <citation type="submission" date="2022-06" db="UniProtKB">
        <authorList>
            <consortium name="EnsemblPlants"/>
        </authorList>
    </citation>
    <scope>IDENTIFICATION</scope>
</reference>
<evidence type="ECO:0000313" key="2">
    <source>
        <dbReference type="Proteomes" id="UP000015106"/>
    </source>
</evidence>
<organism evidence="1 2">
    <name type="scientific">Triticum urartu</name>
    <name type="common">Red wild einkorn</name>
    <name type="synonym">Crithodium urartu</name>
    <dbReference type="NCBI Taxonomy" id="4572"/>
    <lineage>
        <taxon>Eukaryota</taxon>
        <taxon>Viridiplantae</taxon>
        <taxon>Streptophyta</taxon>
        <taxon>Embryophyta</taxon>
        <taxon>Tracheophyta</taxon>
        <taxon>Spermatophyta</taxon>
        <taxon>Magnoliopsida</taxon>
        <taxon>Liliopsida</taxon>
        <taxon>Poales</taxon>
        <taxon>Poaceae</taxon>
        <taxon>BOP clade</taxon>
        <taxon>Pooideae</taxon>
        <taxon>Triticodae</taxon>
        <taxon>Triticeae</taxon>
        <taxon>Triticinae</taxon>
        <taxon>Triticum</taxon>
    </lineage>
</organism>
<reference evidence="1" key="2">
    <citation type="submission" date="2018-03" db="EMBL/GenBank/DDBJ databases">
        <title>The Triticum urartu genome reveals the dynamic nature of wheat genome evolution.</title>
        <authorList>
            <person name="Ling H."/>
            <person name="Ma B."/>
            <person name="Shi X."/>
            <person name="Liu H."/>
            <person name="Dong L."/>
            <person name="Sun H."/>
            <person name="Cao Y."/>
            <person name="Gao Q."/>
            <person name="Zheng S."/>
            <person name="Li Y."/>
            <person name="Yu Y."/>
            <person name="Du H."/>
            <person name="Qi M."/>
            <person name="Li Y."/>
            <person name="Yu H."/>
            <person name="Cui Y."/>
            <person name="Wang N."/>
            <person name="Chen C."/>
            <person name="Wu H."/>
            <person name="Zhao Y."/>
            <person name="Zhang J."/>
            <person name="Li Y."/>
            <person name="Zhou W."/>
            <person name="Zhang B."/>
            <person name="Hu W."/>
            <person name="Eijk M."/>
            <person name="Tang J."/>
            <person name="Witsenboer H."/>
            <person name="Zhao S."/>
            <person name="Li Z."/>
            <person name="Zhang A."/>
            <person name="Wang D."/>
            <person name="Liang C."/>
        </authorList>
    </citation>
    <scope>NUCLEOTIDE SEQUENCE [LARGE SCALE GENOMIC DNA]</scope>
    <source>
        <strain evidence="1">cv. G1812</strain>
    </source>
</reference>
<dbReference type="EnsemblPlants" id="TuG1812G0700003244.01.T01">
    <property type="protein sequence ID" value="TuG1812G0700003244.01.T01.cds403691"/>
    <property type="gene ID" value="TuG1812G0700003244.01"/>
</dbReference>